<feature type="compositionally biased region" description="Acidic residues" evidence="2">
    <location>
        <begin position="372"/>
        <end position="403"/>
    </location>
</feature>
<feature type="compositionally biased region" description="Basic and acidic residues" evidence="2">
    <location>
        <begin position="600"/>
        <end position="618"/>
    </location>
</feature>
<feature type="region of interest" description="Disordered" evidence="2">
    <location>
        <begin position="350"/>
        <end position="492"/>
    </location>
</feature>
<dbReference type="EMBL" id="LT594590">
    <property type="protein sequence ID" value="SCP04576.1"/>
    <property type="molecule type" value="Genomic_DNA"/>
</dbReference>
<feature type="compositionally biased region" description="Basic and acidic residues" evidence="2">
    <location>
        <begin position="1592"/>
        <end position="1604"/>
    </location>
</feature>
<dbReference type="VEuPathDB" id="PlasmoDB:POWCR01_090026400"/>
<keyword evidence="4" id="KW-1185">Reference proteome</keyword>
<feature type="region of interest" description="Disordered" evidence="2">
    <location>
        <begin position="783"/>
        <end position="817"/>
    </location>
</feature>
<feature type="compositionally biased region" description="Basic and acidic residues" evidence="2">
    <location>
        <begin position="1548"/>
        <end position="1561"/>
    </location>
</feature>
<feature type="compositionally biased region" description="Basic residues" evidence="2">
    <location>
        <begin position="1"/>
        <end position="10"/>
    </location>
</feature>
<feature type="compositionally biased region" description="Acidic residues" evidence="2">
    <location>
        <begin position="783"/>
        <end position="797"/>
    </location>
</feature>
<protein>
    <submittedName>
        <fullName evidence="3">Uncharacterized protein</fullName>
    </submittedName>
</protein>
<feature type="coiled-coil region" evidence="1">
    <location>
        <begin position="999"/>
        <end position="1026"/>
    </location>
</feature>
<proteinExistence type="predicted"/>
<feature type="region of interest" description="Disordered" evidence="2">
    <location>
        <begin position="1"/>
        <end position="218"/>
    </location>
</feature>
<organism evidence="3 4">
    <name type="scientific">Plasmodium ovale</name>
    <name type="common">malaria parasite P. ovale</name>
    <dbReference type="NCBI Taxonomy" id="36330"/>
    <lineage>
        <taxon>Eukaryota</taxon>
        <taxon>Sar</taxon>
        <taxon>Alveolata</taxon>
        <taxon>Apicomplexa</taxon>
        <taxon>Aconoidasida</taxon>
        <taxon>Haemosporida</taxon>
        <taxon>Plasmodiidae</taxon>
        <taxon>Plasmodium</taxon>
        <taxon>Plasmodium (Plasmodium)</taxon>
    </lineage>
</organism>
<feature type="compositionally biased region" description="Basic and acidic residues" evidence="2">
    <location>
        <begin position="941"/>
        <end position="959"/>
    </location>
</feature>
<evidence type="ECO:0000313" key="4">
    <source>
        <dbReference type="Proteomes" id="UP000242942"/>
    </source>
</evidence>
<reference evidence="3 4" key="1">
    <citation type="submission" date="2016-06" db="EMBL/GenBank/DDBJ databases">
        <authorList>
            <consortium name="Pathogen Informatics"/>
        </authorList>
    </citation>
    <scope>NUCLEOTIDE SEQUENCE [LARGE SCALE GENOMIC DNA]</scope>
    <source>
        <strain evidence="3">PocGH01</strain>
    </source>
</reference>
<feature type="compositionally biased region" description="Basic and acidic residues" evidence="2">
    <location>
        <begin position="808"/>
        <end position="817"/>
    </location>
</feature>
<feature type="compositionally biased region" description="Acidic residues" evidence="2">
    <location>
        <begin position="1441"/>
        <end position="1462"/>
    </location>
</feature>
<feature type="region of interest" description="Disordered" evidence="2">
    <location>
        <begin position="839"/>
        <end position="998"/>
    </location>
</feature>
<feature type="compositionally biased region" description="Low complexity" evidence="2">
    <location>
        <begin position="859"/>
        <end position="869"/>
    </location>
</feature>
<feature type="region of interest" description="Disordered" evidence="2">
    <location>
        <begin position="253"/>
        <end position="304"/>
    </location>
</feature>
<feature type="compositionally biased region" description="Basic residues" evidence="2">
    <location>
        <begin position="105"/>
        <end position="119"/>
    </location>
</feature>
<name>A0A1D3TI37_PLAOA</name>
<dbReference type="Proteomes" id="UP000242942">
    <property type="component" value="Chromosome 9"/>
</dbReference>
<accession>A0A1D3TI37</accession>
<feature type="compositionally biased region" description="Basic and acidic residues" evidence="2">
    <location>
        <begin position="294"/>
        <end position="304"/>
    </location>
</feature>
<feature type="compositionally biased region" description="Low complexity" evidence="2">
    <location>
        <begin position="79"/>
        <end position="92"/>
    </location>
</feature>
<feature type="compositionally biased region" description="Basic and acidic residues" evidence="2">
    <location>
        <begin position="872"/>
        <end position="883"/>
    </location>
</feature>
<feature type="region of interest" description="Disordered" evidence="2">
    <location>
        <begin position="1405"/>
        <end position="1616"/>
    </location>
</feature>
<feature type="compositionally biased region" description="Polar residues" evidence="2">
    <location>
        <begin position="1562"/>
        <end position="1574"/>
    </location>
</feature>
<feature type="compositionally biased region" description="Basic and acidic residues" evidence="2">
    <location>
        <begin position="120"/>
        <end position="151"/>
    </location>
</feature>
<feature type="region of interest" description="Disordered" evidence="2">
    <location>
        <begin position="553"/>
        <end position="618"/>
    </location>
</feature>
<feature type="compositionally biased region" description="Basic residues" evidence="2">
    <location>
        <begin position="152"/>
        <end position="166"/>
    </location>
</feature>
<keyword evidence="1" id="KW-0175">Coiled coil</keyword>
<evidence type="ECO:0000256" key="2">
    <source>
        <dbReference type="SAM" id="MobiDB-lite"/>
    </source>
</evidence>
<sequence>MQVKEKKRSAKGVGVRDQDSAKKSKIVTRKQSQISIRHIEKYKILNEIRNEEANKSAMEHLGKGKENSMFFSKKDKKSSNSGSNQSAGTITNGSGGIRNGSRNRTGNRNHSRERRKKKNKESERPSKVRSKSISEEFMKKDRNDKTRDKSRVRGSSSRKGRGKHSTHKIEKNGKIERSERSEKEEKSCKLGRSSKLGKIGKFERTGEGKGTLGNSLSDEKITLEKKLHHLLDDINKENVSKNRTKQKNLALLGIHHGKKGKGNGVAEKDDKKGKEKDAGKDDVKGDVKNSQNGESRKHDHVNKYKKEHIVIDDSNMYIVIDDINENSNDKTAIVNKLNITTDTYDFLKNNKNKIKPSKMRYARSNGSHTEEGAEEESEEDENEEEEDENEEEDEEEDGEDDDCDNKSVSIRGIGEYSTNDEEDDDMDEDGEVDGESEGVNDIYKTFKQEHAYADGTTKEQKIGKEAGEEGTCTGTGTGSGTGTGTGTEVGAGAGVGAEVEGTIENATKKKHDDEDSKLSIVKSFIINHESNLNVINRSSVDINSITFSKKGKKANRNFFHSKGKSTSKGESAEDIKAKIGEEEGNLEKKLLFGKKKEKKHRESIGRDKLYDDKEKSDSKNDELDKLYKQINTQDIQKDKVEPTKGVAAKREAIKGDAPKGGTIKKEDFDCEQYYKIIKLISITKDISKNNGKEKTNGFVTQKSKYSLSSTGGKGKEIEKHEKSKIKQGTLLARAENVLMNIDEKEVVNKTFAKEGEELTPEGKLKLIEKKMYITGEEAKAEGVIDEASVDGTGEDDTGTSVSQGKRKNTQDDLPDKVNKKLKKYSQVFVHEHNITSRDANIITESSSKEEMKGIKNNQSDISSSDVSSIGEKAPKEVDSKRGSQESSTKNALERVKNVLNKLKSLRKKEGDVKTQIQKRNKQVTLKDNYVQVHVSSGSDITDEKKTSHDSAEDGEERANQGESLTKGETLNGEKEEGETGSGNCVENGMGEQLGGREKVNEIEAEKVKMEVKSDDLKEVVEEAEWEDVTEEAEVVDEEEIEGIIEIVQEIIEKEGETEEEKEKITEGKEREVGMIGKEKSVVKNSDARKGEEEEEYKEIQAEDVKEVVVIEGMKKVEDAEEVKDVKEVEVVEEVKNIEEAEEMKNVENTDVKEVEVEEVNKLEPTEEVKEEEVEDVKEIEVVEEVEDVKEIEVVEEVKNVEQAEEVKKVEEVEDVKEVEVVEGVEEVNEVEVVEEVKKVEETEEVKEVEEVEEVEEAEEVKAIEEVEEVKEVEEVEEVEEAEEVKAIEEVEEVKEVEEVEEVEEAEEVKAIEEVEEVKEVEEVEEVEEAEEVKAIEEVEEVKEVEEVEEVEEAEEVKAIEEVEEVKEVEEVEEVEEAEEVKAIEEVEEVKEVEEVEEIKGIEQAEEVEEVEDVARDEEDVDEFDEVQEEEVVEVEKKEIVEIPEEEEYQEVGEEEDVYEEVDEHTGEEVGKDKEVIEKEAKVEIEEKKNGEGGKGEKGEKKRKSITDGGVNGSEHSSNEEETCYKKKKTDPVEYDDVNVINSSSYNSRNEDSDKESRDDVNSAHSQSTDFNLSVKNDADVNANEKNSTDAFDEGKNYISPEKKSGHYNGFENNLSF</sequence>
<feature type="compositionally biased region" description="Basic and acidic residues" evidence="2">
    <location>
        <begin position="1463"/>
        <end position="1499"/>
    </location>
</feature>
<dbReference type="VEuPathDB" id="PlasmoDB:PocGH01_09031100"/>
<feature type="compositionally biased region" description="Basic and acidic residues" evidence="2">
    <location>
        <begin position="167"/>
        <end position="188"/>
    </location>
</feature>
<feature type="compositionally biased region" description="Acidic residues" evidence="2">
    <location>
        <begin position="418"/>
        <end position="438"/>
    </location>
</feature>
<feature type="compositionally biased region" description="Basic and acidic residues" evidence="2">
    <location>
        <begin position="570"/>
        <end position="590"/>
    </location>
</feature>
<feature type="region of interest" description="Disordered" evidence="2">
    <location>
        <begin position="1075"/>
        <end position="1097"/>
    </location>
</feature>
<dbReference type="OrthoDB" id="387610at2759"/>
<feature type="compositionally biased region" description="Basic residues" evidence="2">
    <location>
        <begin position="350"/>
        <end position="361"/>
    </location>
</feature>
<feature type="compositionally biased region" description="Gly residues" evidence="2">
    <location>
        <begin position="473"/>
        <end position="492"/>
    </location>
</feature>
<feature type="compositionally biased region" description="Basic residues" evidence="2">
    <location>
        <begin position="553"/>
        <end position="565"/>
    </location>
</feature>
<feature type="compositionally biased region" description="Basic and acidic residues" evidence="2">
    <location>
        <begin position="444"/>
        <end position="467"/>
    </location>
</feature>
<feature type="compositionally biased region" description="Basic and acidic residues" evidence="2">
    <location>
        <begin position="37"/>
        <end position="66"/>
    </location>
</feature>
<feature type="compositionally biased region" description="Acidic residues" evidence="2">
    <location>
        <begin position="1405"/>
        <end position="1432"/>
    </location>
</feature>
<evidence type="ECO:0000313" key="3">
    <source>
        <dbReference type="EMBL" id="SCP04576.1"/>
    </source>
</evidence>
<evidence type="ECO:0000256" key="1">
    <source>
        <dbReference type="SAM" id="Coils"/>
    </source>
</evidence>
<feature type="compositionally biased region" description="Basic and acidic residues" evidence="2">
    <location>
        <begin position="266"/>
        <end position="287"/>
    </location>
</feature>
<gene>
    <name evidence="3" type="primary">PocGH01_09031100</name>
    <name evidence="3" type="ORF">POCGH01_09031100</name>
</gene>